<feature type="domain" description="Heterokaryon incompatibility" evidence="1">
    <location>
        <begin position="237"/>
        <end position="388"/>
    </location>
</feature>
<accession>A0A507BKK1</accession>
<gene>
    <name evidence="2" type="ORF">E0L32_012076</name>
</gene>
<dbReference type="InterPro" id="IPR010730">
    <property type="entry name" value="HET"/>
</dbReference>
<dbReference type="PANTHER" id="PTHR33112:SF16">
    <property type="entry name" value="HETEROKARYON INCOMPATIBILITY DOMAIN-CONTAINING PROTEIN"/>
    <property type="match status" value="1"/>
</dbReference>
<name>A0A507BKK1_9PEZI</name>
<dbReference type="STRING" id="1093900.A0A507BKK1"/>
<evidence type="ECO:0000313" key="3">
    <source>
        <dbReference type="Proteomes" id="UP000319257"/>
    </source>
</evidence>
<dbReference type="EMBL" id="SKBQ01000134">
    <property type="protein sequence ID" value="TPX17631.1"/>
    <property type="molecule type" value="Genomic_DNA"/>
</dbReference>
<proteinExistence type="predicted"/>
<dbReference type="AlphaFoldDB" id="A0A507BKK1"/>
<evidence type="ECO:0000259" key="1">
    <source>
        <dbReference type="Pfam" id="PF06985"/>
    </source>
</evidence>
<sequence length="791" mass="89951">MAQSASKHCRACQASFTSPNAVREFSWACGFAPFHERPWDSFRGWSGNAQDLADITESITDCDFCAFALGFAAQDQILQISGRPDSVSFANQDAHKPRPGYVNEPLICSWRYHGYDYQEHRSAELRLQRYRDDELGRDGSAMRLFETSDPRVQCVRPIDHSSKNTNSDASFDCLSRWIENCSQSHRLCNKLHARRAEDADWLPTRLVKVIASEGAEPTSILVEETAKVDCSGVEVKYAALSYCWGPNPSFIKLTGSNLQDLKMTGVSIPVLPATFRDAVTATWRLGLRYLWVDSLCIIQDSLDDWARESMTMAKVYSYSAITLAAAASNDAEGGLFRRRNPTAINGTQMDLKWPALDLEGSFRVVPEDPWLKAVVQSPLLGRAWAFQERLLSRGTVFFTHNMLFWECGELYASELYPDGGPWDLKYRYKSFDVAERLPEGVQSVEDGRFKHVYTSLLASDRGANELSQAEVDEKFVYVWASVVAQYSVGKLSKESDKLVAIEGVAEQMATIIPKEHYLTGLWRVPNLPLFLLWYCEEKMTRGRISSMPSWSWASTHSQVKFNFLFRAQTEPHISININSISTPPRRSTNNAALDSSMTSEALPSAALSIRGPLTEVRLRRVTRYDLGPLHRGFWRDITRRTEPRIWRWRLLDRSPRVVFTGKGLKASYPCTMLFDRTLPQGCRIFALKVADADLRFPWADRLPVDCGLLLAPAWKESHGDTPEITDEPGLFVRVGYFEIARGKMDRDWADWAQLKFRSLTQLREGIWKDSKIDQKFWKDWDGKDAYTVTVV</sequence>
<dbReference type="Pfam" id="PF06985">
    <property type="entry name" value="HET"/>
    <property type="match status" value="1"/>
</dbReference>
<dbReference type="RefSeq" id="XP_030999342.1">
    <property type="nucleotide sequence ID" value="XM_031134877.1"/>
</dbReference>
<dbReference type="InParanoid" id="A0A507BKK1"/>
<comment type="caution">
    <text evidence="2">The sequence shown here is derived from an EMBL/GenBank/DDBJ whole genome shotgun (WGS) entry which is preliminary data.</text>
</comment>
<dbReference type="Proteomes" id="UP000319257">
    <property type="component" value="Unassembled WGS sequence"/>
</dbReference>
<evidence type="ECO:0000313" key="2">
    <source>
        <dbReference type="EMBL" id="TPX17631.1"/>
    </source>
</evidence>
<dbReference type="OrthoDB" id="5362512at2759"/>
<dbReference type="PANTHER" id="PTHR33112">
    <property type="entry name" value="DOMAIN PROTEIN, PUTATIVE-RELATED"/>
    <property type="match status" value="1"/>
</dbReference>
<dbReference type="GeneID" id="41979523"/>
<organism evidence="2 3">
    <name type="scientific">Thyridium curvatum</name>
    <dbReference type="NCBI Taxonomy" id="1093900"/>
    <lineage>
        <taxon>Eukaryota</taxon>
        <taxon>Fungi</taxon>
        <taxon>Dikarya</taxon>
        <taxon>Ascomycota</taxon>
        <taxon>Pezizomycotina</taxon>
        <taxon>Sordariomycetes</taxon>
        <taxon>Sordariomycetidae</taxon>
        <taxon>Thyridiales</taxon>
        <taxon>Thyridiaceae</taxon>
        <taxon>Thyridium</taxon>
    </lineage>
</organism>
<protein>
    <recommendedName>
        <fullName evidence="1">Heterokaryon incompatibility domain-containing protein</fullName>
    </recommendedName>
</protein>
<keyword evidence="3" id="KW-1185">Reference proteome</keyword>
<reference evidence="2 3" key="1">
    <citation type="submission" date="2019-06" db="EMBL/GenBank/DDBJ databases">
        <title>Draft genome sequence of the filamentous fungus Phialemoniopsis curvata isolated from diesel fuel.</title>
        <authorList>
            <person name="Varaljay V.A."/>
            <person name="Lyon W.J."/>
            <person name="Crouch A.L."/>
            <person name="Drake C.E."/>
            <person name="Hollomon J.M."/>
            <person name="Nadeau L.J."/>
            <person name="Nunn H.S."/>
            <person name="Stevenson B.S."/>
            <person name="Bojanowski C.L."/>
            <person name="Crookes-Goodson W.J."/>
        </authorList>
    </citation>
    <scope>NUCLEOTIDE SEQUENCE [LARGE SCALE GENOMIC DNA]</scope>
    <source>
        <strain evidence="2 3">D216</strain>
    </source>
</reference>